<gene>
    <name evidence="3" type="ORF">EFE23_00710</name>
</gene>
<organism evidence="3 4">
    <name type="scientific">Micromonospora solifontis</name>
    <dbReference type="NCBI Taxonomy" id="2487138"/>
    <lineage>
        <taxon>Bacteria</taxon>
        <taxon>Bacillati</taxon>
        <taxon>Actinomycetota</taxon>
        <taxon>Actinomycetes</taxon>
        <taxon>Micromonosporales</taxon>
        <taxon>Micromonosporaceae</taxon>
        <taxon>Micromonospora</taxon>
    </lineage>
</organism>
<evidence type="ECO:0000256" key="2">
    <source>
        <dbReference type="SAM" id="SignalP"/>
    </source>
</evidence>
<keyword evidence="2" id="KW-0732">Signal</keyword>
<keyword evidence="1" id="KW-0472">Membrane</keyword>
<evidence type="ECO:0008006" key="5">
    <source>
        <dbReference type="Google" id="ProtNLM"/>
    </source>
</evidence>
<evidence type="ECO:0000256" key="1">
    <source>
        <dbReference type="SAM" id="Phobius"/>
    </source>
</evidence>
<name>A0ABX9WQ43_9ACTN</name>
<reference evidence="3 4" key="1">
    <citation type="submission" date="2018-11" db="EMBL/GenBank/DDBJ databases">
        <title>Micromonospora sp. PPF5-17, a new actinomycetes isolated from a hot spring soil.</title>
        <authorList>
            <person name="Thawai C."/>
        </authorList>
    </citation>
    <scope>NUCLEOTIDE SEQUENCE [LARGE SCALE GENOMIC DNA]</scope>
    <source>
        <strain evidence="3 4">PPF5-17</strain>
    </source>
</reference>
<comment type="caution">
    <text evidence="3">The sequence shown here is derived from an EMBL/GenBank/DDBJ whole genome shotgun (WGS) entry which is preliminary data.</text>
</comment>
<evidence type="ECO:0000313" key="4">
    <source>
        <dbReference type="Proteomes" id="UP000280698"/>
    </source>
</evidence>
<dbReference type="RefSeq" id="WP_123238879.1">
    <property type="nucleotide sequence ID" value="NZ_JAAHBY010000001.1"/>
</dbReference>
<proteinExistence type="predicted"/>
<protein>
    <recommendedName>
        <fullName evidence="5">LPXTG-motif cell wall anchor domain-containing protein</fullName>
    </recommendedName>
</protein>
<accession>A0ABX9WQ43</accession>
<dbReference type="Proteomes" id="UP000280698">
    <property type="component" value="Unassembled WGS sequence"/>
</dbReference>
<keyword evidence="4" id="KW-1185">Reference proteome</keyword>
<dbReference type="EMBL" id="RJLN01000001">
    <property type="protein sequence ID" value="RNM01929.1"/>
    <property type="molecule type" value="Genomic_DNA"/>
</dbReference>
<sequence length="411" mass="42560">MTPHRRSTARLGAAVLLATGLVLPAAPAHAEESVVDIAVDVVGTRLAAGTTDKIAVVKVSNHGTVTPDLIAIDYTARDFDYSKVRIDPLLDGCDVDGDEKDDQWNCPLRGDQIPGPGETVEVPLLVFKTTDKLTEPYRTTLAVGVVPWNEGKPLTDANPADNADEYEVELSTENGADLTVVAPDIKREISLEDARAGNLAGAPLNPGDKTVVLAYLDNQGDSVISNITLRMTVPKGVTFDGIQSEECGFSDDKRNFLCPVDAELVPHEPVVVILPVTVSAGVKAPVTLSGGTVSVSVGVDNGPPSEGQHSALPWFLHKASVGSALRREIDESDNADDFAVVVTAAAAGGGGGGGGGDTGGGQDDGLPVTGPKAGLIGAIGAFVLAAGTVLFLTTRRRRVLLVTPGDEKPTD</sequence>
<keyword evidence="1" id="KW-1133">Transmembrane helix</keyword>
<feature type="chain" id="PRO_5045424157" description="LPXTG-motif cell wall anchor domain-containing protein" evidence="2">
    <location>
        <begin position="31"/>
        <end position="411"/>
    </location>
</feature>
<feature type="transmembrane region" description="Helical" evidence="1">
    <location>
        <begin position="373"/>
        <end position="392"/>
    </location>
</feature>
<evidence type="ECO:0000313" key="3">
    <source>
        <dbReference type="EMBL" id="RNM01929.1"/>
    </source>
</evidence>
<feature type="signal peptide" evidence="2">
    <location>
        <begin position="1"/>
        <end position="30"/>
    </location>
</feature>
<keyword evidence="1" id="KW-0812">Transmembrane</keyword>